<accession>A0A6I9VB75</accession>
<name>A0A6I9VB75_BACDO</name>
<dbReference type="InParanoid" id="A0A6I9VB75"/>
<feature type="compositionally biased region" description="Basic residues" evidence="2">
    <location>
        <begin position="7"/>
        <end position="34"/>
    </location>
</feature>
<feature type="coiled-coil region" evidence="1">
    <location>
        <begin position="329"/>
        <end position="387"/>
    </location>
</feature>
<dbReference type="SUPFAM" id="SSF49562">
    <property type="entry name" value="C2 domain (Calcium/lipid-binding domain, CaLB)"/>
    <property type="match status" value="1"/>
</dbReference>
<feature type="region of interest" description="Disordered" evidence="2">
    <location>
        <begin position="1"/>
        <end position="43"/>
    </location>
</feature>
<dbReference type="Pfam" id="PF15625">
    <property type="entry name" value="CC2D2AN-C2"/>
    <property type="match status" value="1"/>
</dbReference>
<dbReference type="PANTHER" id="PTHR20837">
    <property type="entry name" value="CENTROSOMAL PROTEIN-RELATED"/>
    <property type="match status" value="1"/>
</dbReference>
<dbReference type="InterPro" id="IPR056290">
    <property type="entry name" value="CEPT76/DRC7_peptidase-like_dom"/>
</dbReference>
<gene>
    <name evidence="5" type="primary">LOC105228474</name>
</gene>
<dbReference type="PANTHER" id="PTHR20837:SF0">
    <property type="entry name" value="COILED-COIL AND C2 DOMAIN-CONTAINING PROTEIN 2A"/>
    <property type="match status" value="1"/>
</dbReference>
<dbReference type="RefSeq" id="XP_011206624.3">
    <property type="nucleotide sequence ID" value="XM_011208322.3"/>
</dbReference>
<dbReference type="Pfam" id="PF24656">
    <property type="entry name" value="CEPT76_peptidase"/>
    <property type="match status" value="1"/>
</dbReference>
<evidence type="ECO:0000313" key="4">
    <source>
        <dbReference type="Proteomes" id="UP001652620"/>
    </source>
</evidence>
<dbReference type="PROSITE" id="PS50004">
    <property type="entry name" value="C2"/>
    <property type="match status" value="1"/>
</dbReference>
<dbReference type="InterPro" id="IPR056288">
    <property type="entry name" value="CEP76_C"/>
</dbReference>
<reference evidence="5" key="1">
    <citation type="submission" date="2025-08" db="UniProtKB">
        <authorList>
            <consortium name="RefSeq"/>
        </authorList>
    </citation>
    <scope>IDENTIFICATION</scope>
    <source>
        <tissue evidence="5">Adult</tissue>
    </source>
</reference>
<dbReference type="FunCoup" id="A0A6I9VB75">
    <property type="interactions" value="33"/>
</dbReference>
<dbReference type="GO" id="GO:0035869">
    <property type="term" value="C:ciliary transition zone"/>
    <property type="evidence" value="ECO:0007669"/>
    <property type="project" value="TreeGrafter"/>
</dbReference>
<feature type="region of interest" description="Disordered" evidence="2">
    <location>
        <begin position="649"/>
        <end position="668"/>
    </location>
</feature>
<protein>
    <submittedName>
        <fullName evidence="5">Coiled-coil and C2 domain-containing protein 2A</fullName>
    </submittedName>
</protein>
<sequence>MSGHITHSGKKKSKENRRKSSKQVSRTKPKRCKSRPTLQYQENEREVQALLENTSLSIDNSPQSHRKDELTLSLDFFCRTSEEVLPTAGSSAQHKKLLKSERIEETSLDNGSERTEEDDEEQEEFTTADEEDENASAGSEQTVSPTSTQQREQTASTYIHVDEDDVVVQRIECEKFIPDANLLFKPQAKLTSEVALAVSSFSNLDSRGKPQALNANICRMLNRHQAEQRARDEPISKAVVEQLMVTNSTWSSYIKNRTLYRSFCAHKFHPVFCEPTRQPDEIPTRKFVRIYLKELLFTAHPHLLEEHRLSNALEELYENYVQRQQQHVCEKLRAQLQTERRVVNELLLRESRNSAEQESARTIERRARQLENQLLTVRALRNSLYEEEAHSKQLLKEILDTWKRLKQLRKTQDYQCTRFKLRIYVEDAANTAAEAQRWAERFETDLHEIYREELEIYYRAKRLWKARDRKADTAELPIKPRKPDITQLSTELRAKLAECLGAQGEPKINVQLHRVCEGEFYNLPGLKRLKSFYMKIYFDGEFVSATRSYRIEPDLRIPMNEVFGIFLERRMPKDIRVTLYEKFRLHSARKVVDIAVPIPHALHTADTEQQRICFTAQKSLNVSGRLTIRFQCEEQVDLSARWYVPTAANASPTISPQSSPASQAMAREHHAEELLAQLDDNAQHTDDDEVASESAEPDKPPAMSLNTCTLEEDLLHVCPIEDLKHNRRFKLLRSRYLKNDPRTRDLRFIAALDNELEFDWSDKEDAVIEAGDWMDPIDLHKHEGKKYLKQLYEAIRSQCARLTIAAASAEELLIGDVPANWSTFFQALSLIFNPRRTLSSPPTPSATSRAHVLDMDASQNYKIVLNIVRATGIPVRIPNTTDNESKERSNESPNMFVTQLYKYSNVRPFIVLSYKDKFCRSLTVEGSNPTWNEQLILQFSGSLTDLRDDLKISLFDEVIENHLNDELSVRNMDIYQRVQTNWLGEYRFPMHTLLSQQKLDGVIELRTPKVLLGYKQPTLEHITSQADVNISIEQFPEIKETVRLWFYMSIEPHVTLPHINTASLECAELKDVRQQLLQWSLQAQELHPERYIEPLVCTAEGKRVCLTRLLEPVPLPLELNEQKLELACRFVALLNVLKTYDPCMRFDGIWLNNQCVLDTNWCTWKDLGVLLCNFLLGIGVNSWLVLGHATTYGECAFVLYRSEEGELLLIDPQSGKRFGTRDVFCPLYKICMVVAQNNLYANIQSEARVTMTNFNLNDTSCWLPAFSKRNPAPLGGVQKLDYTYQPAHNTLELRRNIERKIMKKINSWRAMRKTIWNRAFQPRLQSILQDLEQLSISDNGSYTEAKYTDQVAAEFPNYKIYGYALNFPYTNLTSISERIKSTGIHLNSDKRVEFCLATHIHIYPNDVLSVWIFLISLIPNGFN</sequence>
<keyword evidence="4" id="KW-1185">Reference proteome</keyword>
<dbReference type="SMART" id="SM00239">
    <property type="entry name" value="C2"/>
    <property type="match status" value="1"/>
</dbReference>
<dbReference type="Proteomes" id="UP001652620">
    <property type="component" value="Unplaced"/>
</dbReference>
<dbReference type="Pfam" id="PF24652">
    <property type="entry name" value="CEP76_C"/>
    <property type="match status" value="1"/>
</dbReference>
<dbReference type="GO" id="GO:1905515">
    <property type="term" value="P:non-motile cilium assembly"/>
    <property type="evidence" value="ECO:0007669"/>
    <property type="project" value="TreeGrafter"/>
</dbReference>
<dbReference type="GeneID" id="105228474"/>
<keyword evidence="1" id="KW-0175">Coiled coil</keyword>
<feature type="domain" description="C2" evidence="3">
    <location>
        <begin position="844"/>
        <end position="1003"/>
    </location>
</feature>
<feature type="compositionally biased region" description="Low complexity" evidence="2">
    <location>
        <begin position="650"/>
        <end position="664"/>
    </location>
</feature>
<feature type="region of interest" description="Disordered" evidence="2">
    <location>
        <begin position="684"/>
        <end position="705"/>
    </location>
</feature>
<feature type="region of interest" description="Disordered" evidence="2">
    <location>
        <begin position="86"/>
        <end position="154"/>
    </location>
</feature>
<dbReference type="Gene3D" id="2.60.40.150">
    <property type="entry name" value="C2 domain"/>
    <property type="match status" value="1"/>
</dbReference>
<evidence type="ECO:0000256" key="2">
    <source>
        <dbReference type="SAM" id="MobiDB-lite"/>
    </source>
</evidence>
<dbReference type="GO" id="GO:1904491">
    <property type="term" value="P:protein localization to ciliary transition zone"/>
    <property type="evidence" value="ECO:0007669"/>
    <property type="project" value="TreeGrafter"/>
</dbReference>
<dbReference type="InterPro" id="IPR035892">
    <property type="entry name" value="C2_domain_sf"/>
</dbReference>
<evidence type="ECO:0000259" key="3">
    <source>
        <dbReference type="PROSITE" id="PS50004"/>
    </source>
</evidence>
<dbReference type="InterPro" id="IPR028928">
    <property type="entry name" value="CC2D2AN-C2"/>
</dbReference>
<feature type="compositionally biased region" description="Acidic residues" evidence="2">
    <location>
        <begin position="115"/>
        <end position="134"/>
    </location>
</feature>
<dbReference type="KEGG" id="bdr:105228474"/>
<feature type="compositionally biased region" description="Polar residues" evidence="2">
    <location>
        <begin position="136"/>
        <end position="154"/>
    </location>
</feature>
<evidence type="ECO:0000313" key="5">
    <source>
        <dbReference type="RefSeq" id="XP_011206624.3"/>
    </source>
</evidence>
<dbReference type="InterPro" id="IPR000008">
    <property type="entry name" value="C2_dom"/>
</dbReference>
<dbReference type="InterPro" id="IPR052434">
    <property type="entry name" value="Tectonic-like_complex_comp"/>
</dbReference>
<evidence type="ECO:0000256" key="1">
    <source>
        <dbReference type="SAM" id="Coils"/>
    </source>
</evidence>
<dbReference type="OrthoDB" id="2162143at2759"/>
<proteinExistence type="predicted"/>
<organism evidence="4 5">
    <name type="scientific">Bactrocera dorsalis</name>
    <name type="common">Oriental fruit fly</name>
    <name type="synonym">Dacus dorsalis</name>
    <dbReference type="NCBI Taxonomy" id="27457"/>
    <lineage>
        <taxon>Eukaryota</taxon>
        <taxon>Metazoa</taxon>
        <taxon>Ecdysozoa</taxon>
        <taxon>Arthropoda</taxon>
        <taxon>Hexapoda</taxon>
        <taxon>Insecta</taxon>
        <taxon>Pterygota</taxon>
        <taxon>Neoptera</taxon>
        <taxon>Endopterygota</taxon>
        <taxon>Diptera</taxon>
        <taxon>Brachycera</taxon>
        <taxon>Muscomorpha</taxon>
        <taxon>Tephritoidea</taxon>
        <taxon>Tephritidae</taxon>
        <taxon>Bactrocera</taxon>
        <taxon>Bactrocera</taxon>
    </lineage>
</organism>